<protein>
    <submittedName>
        <fullName evidence="3">Uncharacterized protein</fullName>
    </submittedName>
</protein>
<feature type="signal peptide" evidence="2">
    <location>
        <begin position="1"/>
        <end position="18"/>
    </location>
</feature>
<sequence length="432" mass="50130">MFAVIFVTVLSSAVQVYSYSEQASNILLSGICSPYLARIQYFLLRIIIDFDCIRPQQPVNTVYEDNFVWKDDSHMSNNRTLILSLLQNVTDYLSRIHMKVHFGDNLYTTTNDMMIDQIKAKSLSTDLNSQLLFTQDDCYMVNMDDCNQAQPNRIFQIHPPIYGFSLLYNRMRAYIQQLNHMDADLLNETIEELRFIQSSIRYDISQGMDSLMNTLTDIGTMQISQSQAILIVITIIFNLIIILILVIVTIPWAMHFKQISDYTHTLLSLVPLEALDNDPHNFGNQVGDAINDLIQICVHTFESEEKQINMLKNNKSKFDKHIIDHKLILHRLLFLQEQLKELILDESQLERTSNVFKRTMAYVMNIGGSAKLLNKIEAMKFIISRTVANVFNNHFIEMDPEFSEEIGLIVRGKMDQDQEIKEDNNEQLEQNY</sequence>
<proteinExistence type="predicted"/>
<keyword evidence="1" id="KW-1133">Transmembrane helix</keyword>
<evidence type="ECO:0000313" key="4">
    <source>
        <dbReference type="Proteomes" id="UP000324800"/>
    </source>
</evidence>
<dbReference type="AlphaFoldDB" id="A0A5J4XA69"/>
<comment type="caution">
    <text evidence="3">The sequence shown here is derived from an EMBL/GenBank/DDBJ whole genome shotgun (WGS) entry which is preliminary data.</text>
</comment>
<dbReference type="Proteomes" id="UP000324800">
    <property type="component" value="Unassembled WGS sequence"/>
</dbReference>
<gene>
    <name evidence="3" type="ORF">EZS28_001027</name>
</gene>
<organism evidence="3 4">
    <name type="scientific">Streblomastix strix</name>
    <dbReference type="NCBI Taxonomy" id="222440"/>
    <lineage>
        <taxon>Eukaryota</taxon>
        <taxon>Metamonada</taxon>
        <taxon>Preaxostyla</taxon>
        <taxon>Oxymonadida</taxon>
        <taxon>Streblomastigidae</taxon>
        <taxon>Streblomastix</taxon>
    </lineage>
</organism>
<name>A0A5J4XA69_9EUKA</name>
<evidence type="ECO:0000256" key="1">
    <source>
        <dbReference type="SAM" id="Phobius"/>
    </source>
</evidence>
<feature type="chain" id="PRO_5023861252" evidence="2">
    <location>
        <begin position="19"/>
        <end position="432"/>
    </location>
</feature>
<keyword evidence="1" id="KW-0472">Membrane</keyword>
<keyword evidence="2" id="KW-0732">Signal</keyword>
<evidence type="ECO:0000313" key="3">
    <source>
        <dbReference type="EMBL" id="KAA6403435.1"/>
    </source>
</evidence>
<evidence type="ECO:0000256" key="2">
    <source>
        <dbReference type="SAM" id="SignalP"/>
    </source>
</evidence>
<reference evidence="3 4" key="1">
    <citation type="submission" date="2019-03" db="EMBL/GenBank/DDBJ databases">
        <title>Single cell metagenomics reveals metabolic interactions within the superorganism composed of flagellate Streblomastix strix and complex community of Bacteroidetes bacteria on its surface.</title>
        <authorList>
            <person name="Treitli S.C."/>
            <person name="Kolisko M."/>
            <person name="Husnik F."/>
            <person name="Keeling P."/>
            <person name="Hampl V."/>
        </authorList>
    </citation>
    <scope>NUCLEOTIDE SEQUENCE [LARGE SCALE GENOMIC DNA]</scope>
    <source>
        <strain evidence="3">ST1C</strain>
    </source>
</reference>
<dbReference type="EMBL" id="SNRW01000100">
    <property type="protein sequence ID" value="KAA6403435.1"/>
    <property type="molecule type" value="Genomic_DNA"/>
</dbReference>
<accession>A0A5J4XA69</accession>
<feature type="transmembrane region" description="Helical" evidence="1">
    <location>
        <begin position="228"/>
        <end position="250"/>
    </location>
</feature>
<keyword evidence="1" id="KW-0812">Transmembrane</keyword>